<evidence type="ECO:0000256" key="6">
    <source>
        <dbReference type="ARBA" id="ARBA00022989"/>
    </source>
</evidence>
<dbReference type="eggNOG" id="COG1368">
    <property type="taxonomic scope" value="Bacteria"/>
</dbReference>
<evidence type="ECO:0000256" key="12">
    <source>
        <dbReference type="SAM" id="Phobius"/>
    </source>
</evidence>
<feature type="transmembrane region" description="Helical" evidence="12">
    <location>
        <begin position="73"/>
        <end position="94"/>
    </location>
</feature>
<dbReference type="STRING" id="701521.PECL_1475"/>
<proteinExistence type="inferred from homology"/>
<dbReference type="InterPro" id="IPR012160">
    <property type="entry name" value="LtaS-like"/>
</dbReference>
<dbReference type="InterPro" id="IPR000917">
    <property type="entry name" value="Sulfatase_N"/>
</dbReference>
<keyword evidence="9" id="KW-0479">Metal-binding</keyword>
<evidence type="ECO:0000256" key="1">
    <source>
        <dbReference type="ARBA" id="ARBA00004651"/>
    </source>
</evidence>
<keyword evidence="6 12" id="KW-1133">Transmembrane helix</keyword>
<accession>G8PF20</accession>
<evidence type="ECO:0000256" key="10">
    <source>
        <dbReference type="PIRSR" id="PIRSR005091-3"/>
    </source>
</evidence>
<dbReference type="AlphaFoldDB" id="G8PF20"/>
<dbReference type="GO" id="GO:0005886">
    <property type="term" value="C:plasma membrane"/>
    <property type="evidence" value="ECO:0007669"/>
    <property type="project" value="UniProtKB-SubCell"/>
</dbReference>
<evidence type="ECO:0000313" key="14">
    <source>
        <dbReference type="EMBL" id="AEV95699.1"/>
    </source>
</evidence>
<evidence type="ECO:0000256" key="2">
    <source>
        <dbReference type="ARBA" id="ARBA00004936"/>
    </source>
</evidence>
<evidence type="ECO:0000259" key="13">
    <source>
        <dbReference type="Pfam" id="PF00884"/>
    </source>
</evidence>
<dbReference type="RefSeq" id="WP_014215893.1">
    <property type="nucleotide sequence ID" value="NC_016605.1"/>
</dbReference>
<feature type="binding site" evidence="10">
    <location>
        <position position="303"/>
    </location>
    <ligand>
        <name>Mn(2+)</name>
        <dbReference type="ChEBI" id="CHEBI:29035"/>
    </ligand>
</feature>
<dbReference type="Proteomes" id="UP000005444">
    <property type="component" value="Chromosome"/>
</dbReference>
<dbReference type="Gene3D" id="3.40.720.10">
    <property type="entry name" value="Alkaline Phosphatase, subunit A"/>
    <property type="match status" value="1"/>
</dbReference>
<feature type="domain" description="Sulfatase N-terminal" evidence="13">
    <location>
        <begin position="251"/>
        <end position="558"/>
    </location>
</feature>
<gene>
    <name evidence="14" type="ordered locus">PECL_1475</name>
</gene>
<dbReference type="KEGG" id="pce:PECL_1475"/>
<feature type="binding site" evidence="9">
    <location>
        <position position="420"/>
    </location>
    <ligand>
        <name>substrate</name>
    </ligand>
</feature>
<dbReference type="Gene3D" id="3.30.1120.170">
    <property type="match status" value="1"/>
</dbReference>
<dbReference type="Pfam" id="PF00884">
    <property type="entry name" value="Sulfatase"/>
    <property type="match status" value="1"/>
</dbReference>
<keyword evidence="9" id="KW-0464">Manganese</keyword>
<dbReference type="PANTHER" id="PTHR47371:SF3">
    <property type="entry name" value="PHOSPHOGLYCEROL TRANSFERASE I"/>
    <property type="match status" value="1"/>
</dbReference>
<dbReference type="GO" id="GO:0046872">
    <property type="term" value="F:metal ion binding"/>
    <property type="evidence" value="ECO:0007669"/>
    <property type="project" value="UniProtKB-KW"/>
</dbReference>
<keyword evidence="5 12" id="KW-0812">Transmembrane</keyword>
<dbReference type="PANTHER" id="PTHR47371">
    <property type="entry name" value="LIPOTEICHOIC ACID SYNTHASE"/>
    <property type="match status" value="1"/>
</dbReference>
<organism evidence="14 15">
    <name type="scientific">Pediococcus claussenii (strain ATCC BAA-344 / DSM 14800 / JCM 18046 / KCTC 3811 / LMG 21948 / P06)</name>
    <dbReference type="NCBI Taxonomy" id="701521"/>
    <lineage>
        <taxon>Bacteria</taxon>
        <taxon>Bacillati</taxon>
        <taxon>Bacillota</taxon>
        <taxon>Bacilli</taxon>
        <taxon>Lactobacillales</taxon>
        <taxon>Lactobacillaceae</taxon>
        <taxon>Pediococcus</taxon>
    </lineage>
</organism>
<evidence type="ECO:0000256" key="8">
    <source>
        <dbReference type="PIRSR" id="PIRSR005091-1"/>
    </source>
</evidence>
<feature type="binding site" evidence="10">
    <location>
        <position position="259"/>
    </location>
    <ligand>
        <name>Mn(2+)</name>
        <dbReference type="ChEBI" id="CHEBI:29035"/>
    </ligand>
</feature>
<dbReference type="CDD" id="cd16015">
    <property type="entry name" value="LTA_synthase"/>
    <property type="match status" value="1"/>
</dbReference>
<evidence type="ECO:0000256" key="4">
    <source>
        <dbReference type="ARBA" id="ARBA00022475"/>
    </source>
</evidence>
<feature type="binding site" evidence="10">
    <location>
        <position position="479"/>
    </location>
    <ligand>
        <name>Mn(2+)</name>
        <dbReference type="ChEBI" id="CHEBI:29035"/>
    </ligand>
</feature>
<feature type="transmembrane region" description="Helical" evidence="12">
    <location>
        <begin position="129"/>
        <end position="146"/>
    </location>
</feature>
<evidence type="ECO:0000256" key="9">
    <source>
        <dbReference type="PIRSR" id="PIRSR005091-2"/>
    </source>
</evidence>
<comment type="similarity">
    <text evidence="3">Belongs to the LTA synthase family.</text>
</comment>
<dbReference type="SUPFAM" id="SSF53649">
    <property type="entry name" value="Alkaline phosphatase-like"/>
    <property type="match status" value="1"/>
</dbReference>
<sequence>MLKSLKSKIDTRFGFFLLLVFLFWAKTIFAYLTDISLGVTGIFQWFIMLINPIATTVLLLGIALYIKPKRLFYWLAMLLDLANTVLLYLNVIYFREFTDFMTVNTMLGYSKVNQGLSQSSLTLTNIHDVFYWIDLVIILILLIMKKIKMDPRPLPKKFGFQITSLGFLMLGFNIMLGDMDRPQLISRTFDRSYIVKYLGLDSFTVYDAIQSEQNNKMRSDANKSELTSVEDYVKHHYADPSAVTFGKAKGKNIIIIHLESFQQFLIDDKIEGQTVTPFLNSIYHSKDTYSFDNFFNQVGQGKTSDAENMLETGSFGTAQGSLFARLGSDQTFQAAPAILKQHGNYSSAVFHGNTASFWNRNNVYKNMGYQNFFFASYYDVSGDKSTTYGLKDKLLFKDSINYLQHLQQPFYAKYITVTNHIPYTLDKEDSSFKIPNTGDSTVDNYFRTANYLDQSVQEFFSFLKNSGLYNNSLILLYGDHYGISNSSNPALAKTFSQDPDHFKSFGKNPSENWTPYDDAQLQRVPLMIHIPGLKKGGIQHQYGGEIDVLPTLLHMVGVNTKSYLQFGSDLFSKQHSQVIAFRNQDFVTPDYASIGGTYYNAHTGEAIEHPDSKLRKQMAKDQNKVKEQLGMSDSLNDKNLLRFYKNPEFKPVKSNDYNYANDLQQLIKTEEKLGLKSTSMYSKNRDSSLVPLYKTDAPEANHKSTGENRLKVTNPDDSNGS</sequence>
<keyword evidence="7 12" id="KW-0472">Membrane</keyword>
<dbReference type="EMBL" id="CP003137">
    <property type="protein sequence ID" value="AEV95699.1"/>
    <property type="molecule type" value="Genomic_DNA"/>
</dbReference>
<protein>
    <submittedName>
        <fullName evidence="14">Sulfatase family protein</fullName>
    </submittedName>
</protein>
<feature type="transmembrane region" description="Helical" evidence="12">
    <location>
        <begin position="45"/>
        <end position="66"/>
    </location>
</feature>
<dbReference type="PIRSF" id="PIRSF005091">
    <property type="entry name" value="Mmb_sulf_HI1246"/>
    <property type="match status" value="1"/>
</dbReference>
<evidence type="ECO:0000256" key="7">
    <source>
        <dbReference type="ARBA" id="ARBA00023136"/>
    </source>
</evidence>
<feature type="region of interest" description="Disordered" evidence="11">
    <location>
        <begin position="680"/>
        <end position="721"/>
    </location>
</feature>
<evidence type="ECO:0000313" key="15">
    <source>
        <dbReference type="Proteomes" id="UP000005444"/>
    </source>
</evidence>
<reference evidence="14 15" key="1">
    <citation type="journal article" date="2012" name="J. Bacteriol.">
        <title>Complete Genome Sequence of the Beer Spoilage Organism Pediococcus claussenii ATCC BAA-344T.</title>
        <authorList>
            <person name="Pittet V."/>
            <person name="Abegunde T."/>
            <person name="Marfleet T."/>
            <person name="Haakensen M."/>
            <person name="Morrow K."/>
            <person name="Jayaprakash T."/>
            <person name="Schroeder K."/>
            <person name="Trost B."/>
            <person name="Byrns S."/>
            <person name="Bergsveinson J."/>
            <person name="Kusalik A."/>
            <person name="Ziola B."/>
        </authorList>
    </citation>
    <scope>NUCLEOTIDE SEQUENCE [LARGE SCALE GENOMIC DNA]</scope>
    <source>
        <strain evidence="14 15">ATCC BAA-344</strain>
    </source>
</reference>
<dbReference type="InterPro" id="IPR017850">
    <property type="entry name" value="Alkaline_phosphatase_core_sf"/>
</dbReference>
<dbReference type="HOGENOM" id="CLU_021310_0_0_9"/>
<dbReference type="InterPro" id="IPR050448">
    <property type="entry name" value="OpgB/LTA_synthase_biosynth"/>
</dbReference>
<comment type="subcellular location">
    <subcellularLocation>
        <location evidence="1">Cell membrane</location>
        <topology evidence="1">Multi-pass membrane protein</topology>
    </subcellularLocation>
</comment>
<keyword evidence="4" id="KW-1003">Cell membrane</keyword>
<feature type="transmembrane region" description="Helical" evidence="12">
    <location>
        <begin position="158"/>
        <end position="176"/>
    </location>
</feature>
<name>G8PF20_PEDCP</name>
<dbReference type="PATRIC" id="fig|701521.8.peg.1379"/>
<evidence type="ECO:0000256" key="5">
    <source>
        <dbReference type="ARBA" id="ARBA00022692"/>
    </source>
</evidence>
<evidence type="ECO:0000256" key="11">
    <source>
        <dbReference type="SAM" id="MobiDB-lite"/>
    </source>
</evidence>
<feature type="compositionally biased region" description="Basic and acidic residues" evidence="11">
    <location>
        <begin position="696"/>
        <end position="710"/>
    </location>
</feature>
<feature type="binding site" evidence="10">
    <location>
        <position position="480"/>
    </location>
    <ligand>
        <name>Mn(2+)</name>
        <dbReference type="ChEBI" id="CHEBI:29035"/>
    </ligand>
</feature>
<comment type="pathway">
    <text evidence="2">Cell wall biogenesis; lipoteichoic acid biosynthesis.</text>
</comment>
<feature type="transmembrane region" description="Helical" evidence="12">
    <location>
        <begin position="12"/>
        <end position="33"/>
    </location>
</feature>
<evidence type="ECO:0000256" key="3">
    <source>
        <dbReference type="ARBA" id="ARBA00009983"/>
    </source>
</evidence>
<feature type="active site" evidence="8">
    <location>
        <position position="303"/>
    </location>
</feature>
<keyword evidence="15" id="KW-1185">Reference proteome</keyword>